<keyword evidence="4" id="KW-0233">DNA recombination</keyword>
<dbReference type="InterPro" id="IPR011010">
    <property type="entry name" value="DNA_brk_join_enz"/>
</dbReference>
<feature type="domain" description="Core-binding (CB)" evidence="7">
    <location>
        <begin position="89"/>
        <end position="168"/>
    </location>
</feature>
<comment type="caution">
    <text evidence="8">The sequence shown here is derived from an EMBL/GenBank/DDBJ whole genome shotgun (WGS) entry which is preliminary data.</text>
</comment>
<keyword evidence="9" id="KW-1185">Reference proteome</keyword>
<dbReference type="InterPro" id="IPR004107">
    <property type="entry name" value="Integrase_SAM-like_N"/>
</dbReference>
<sequence length="408" mass="45746">MAHIEDRWFAPKLDQEGRPVLNGRGKPLLARSPRHGTGLRYRVRYIGPDGRERSKSFPDREKRAADAFLATVEADKYRGTFIDPTAGQVPFSEFAETWLRSRTYDKSTMESLELRVRKHILPFFGARPLSSIKPSAVAEWDAELSSVLAQDTRSVAFAYLRMIFSAAVDDERIAKNPCSAKSVKQPRPAQRQVIPWTYDEVSAIRAGLLPRYRPLVDLGAGCGLRQGEIFGLSPDDFDLDGGWLYVRRQVKRVYSRLVFGLPKNDKERRVPLPASIGAVIRAYPVAPIPVSLPWEDPDSEDLVTVRLMFTTPRRNAINRSDFNSKSWHKALESVGIPRTRATGMHALRHFYASTLLDAGENIRALAAYLGHADPGFTLRVYTHLMKASEARTRSAIDALFSTPLVVAG</sequence>
<dbReference type="SUPFAM" id="SSF56349">
    <property type="entry name" value="DNA breaking-rejoining enzymes"/>
    <property type="match status" value="1"/>
</dbReference>
<keyword evidence="2" id="KW-0229">DNA integration</keyword>
<organism evidence="8 9">
    <name type="scientific">Cryptosporangium japonicum</name>
    <dbReference type="NCBI Taxonomy" id="80872"/>
    <lineage>
        <taxon>Bacteria</taxon>
        <taxon>Bacillati</taxon>
        <taxon>Actinomycetota</taxon>
        <taxon>Actinomycetes</taxon>
        <taxon>Cryptosporangiales</taxon>
        <taxon>Cryptosporangiaceae</taxon>
        <taxon>Cryptosporangium</taxon>
    </lineage>
</organism>
<evidence type="ECO:0000313" key="8">
    <source>
        <dbReference type="EMBL" id="GAA0244900.1"/>
    </source>
</evidence>
<evidence type="ECO:0000256" key="4">
    <source>
        <dbReference type="ARBA" id="ARBA00023172"/>
    </source>
</evidence>
<dbReference type="InterPro" id="IPR044068">
    <property type="entry name" value="CB"/>
</dbReference>
<dbReference type="PROSITE" id="PS51898">
    <property type="entry name" value="TYR_RECOMBINASE"/>
    <property type="match status" value="1"/>
</dbReference>
<reference evidence="9" key="1">
    <citation type="journal article" date="2019" name="Int. J. Syst. Evol. Microbiol.">
        <title>The Global Catalogue of Microorganisms (GCM) 10K type strain sequencing project: providing services to taxonomists for standard genome sequencing and annotation.</title>
        <authorList>
            <consortium name="The Broad Institute Genomics Platform"/>
            <consortium name="The Broad Institute Genome Sequencing Center for Infectious Disease"/>
            <person name="Wu L."/>
            <person name="Ma J."/>
        </authorList>
    </citation>
    <scope>NUCLEOTIDE SEQUENCE [LARGE SCALE GENOMIC DNA]</scope>
    <source>
        <strain evidence="9">JCM 10425</strain>
    </source>
</reference>
<dbReference type="Gene3D" id="1.10.443.10">
    <property type="entry name" value="Intergrase catalytic core"/>
    <property type="match status" value="1"/>
</dbReference>
<dbReference type="Pfam" id="PF00589">
    <property type="entry name" value="Phage_integrase"/>
    <property type="match status" value="1"/>
</dbReference>
<dbReference type="InterPro" id="IPR010998">
    <property type="entry name" value="Integrase_recombinase_N"/>
</dbReference>
<proteinExistence type="inferred from homology"/>
<comment type="similarity">
    <text evidence="1">Belongs to the 'phage' integrase family.</text>
</comment>
<accession>A0ABP3DZW2</accession>
<protein>
    <recommendedName>
        <fullName evidence="10">Integrase</fullName>
    </recommendedName>
</protein>
<dbReference type="CDD" id="cd01189">
    <property type="entry name" value="INT_ICEBs1_C_like"/>
    <property type="match status" value="1"/>
</dbReference>
<evidence type="ECO:0000256" key="2">
    <source>
        <dbReference type="ARBA" id="ARBA00022908"/>
    </source>
</evidence>
<dbReference type="PROSITE" id="PS51900">
    <property type="entry name" value="CB"/>
    <property type="match status" value="1"/>
</dbReference>
<name>A0ABP3DZW2_9ACTN</name>
<dbReference type="Pfam" id="PF14659">
    <property type="entry name" value="Phage_int_SAM_3"/>
    <property type="match status" value="1"/>
</dbReference>
<evidence type="ECO:0000259" key="6">
    <source>
        <dbReference type="PROSITE" id="PS51898"/>
    </source>
</evidence>
<evidence type="ECO:0000313" key="9">
    <source>
        <dbReference type="Proteomes" id="UP001500967"/>
    </source>
</evidence>
<gene>
    <name evidence="8" type="ORF">GCM10009539_32910</name>
</gene>
<dbReference type="Gene3D" id="1.10.150.130">
    <property type="match status" value="1"/>
</dbReference>
<dbReference type="PANTHER" id="PTHR30349:SF64">
    <property type="entry name" value="PROPHAGE INTEGRASE INTD-RELATED"/>
    <property type="match status" value="1"/>
</dbReference>
<dbReference type="InterPro" id="IPR002104">
    <property type="entry name" value="Integrase_catalytic"/>
</dbReference>
<dbReference type="RefSeq" id="WP_344649707.1">
    <property type="nucleotide sequence ID" value="NZ_BAAAGX010000012.1"/>
</dbReference>
<evidence type="ECO:0000256" key="1">
    <source>
        <dbReference type="ARBA" id="ARBA00008857"/>
    </source>
</evidence>
<feature type="domain" description="Tyr recombinase" evidence="6">
    <location>
        <begin position="191"/>
        <end position="397"/>
    </location>
</feature>
<evidence type="ECO:0000259" key="7">
    <source>
        <dbReference type="PROSITE" id="PS51900"/>
    </source>
</evidence>
<dbReference type="Proteomes" id="UP001500967">
    <property type="component" value="Unassembled WGS sequence"/>
</dbReference>
<evidence type="ECO:0000256" key="5">
    <source>
        <dbReference type="PROSITE-ProRule" id="PRU01248"/>
    </source>
</evidence>
<dbReference type="InterPro" id="IPR013762">
    <property type="entry name" value="Integrase-like_cat_sf"/>
</dbReference>
<dbReference type="InterPro" id="IPR050090">
    <property type="entry name" value="Tyrosine_recombinase_XerCD"/>
</dbReference>
<dbReference type="EMBL" id="BAAAGX010000012">
    <property type="protein sequence ID" value="GAA0244900.1"/>
    <property type="molecule type" value="Genomic_DNA"/>
</dbReference>
<evidence type="ECO:0000256" key="3">
    <source>
        <dbReference type="ARBA" id="ARBA00023125"/>
    </source>
</evidence>
<keyword evidence="3 5" id="KW-0238">DNA-binding</keyword>
<dbReference type="PANTHER" id="PTHR30349">
    <property type="entry name" value="PHAGE INTEGRASE-RELATED"/>
    <property type="match status" value="1"/>
</dbReference>
<evidence type="ECO:0008006" key="10">
    <source>
        <dbReference type="Google" id="ProtNLM"/>
    </source>
</evidence>